<comment type="pathway">
    <text evidence="2">Capsule biogenesis; capsule polysaccharide biosynthesis.</text>
</comment>
<dbReference type="GO" id="GO:0000271">
    <property type="term" value="P:polysaccharide biosynthetic process"/>
    <property type="evidence" value="ECO:0007669"/>
    <property type="project" value="UniProtKB-KW"/>
</dbReference>
<evidence type="ECO:0000256" key="11">
    <source>
        <dbReference type="ARBA" id="ARBA00045736"/>
    </source>
</evidence>
<evidence type="ECO:0000256" key="5">
    <source>
        <dbReference type="ARBA" id="ARBA00022475"/>
    </source>
</evidence>
<keyword evidence="7" id="KW-0972">Capsule biogenesis/degradation</keyword>
<dbReference type="OrthoDB" id="2360475at2"/>
<evidence type="ECO:0000256" key="4">
    <source>
        <dbReference type="ARBA" id="ARBA00020739"/>
    </source>
</evidence>
<accession>A0A2N7AWR2</accession>
<reference evidence="15 16" key="1">
    <citation type="submission" date="2017-05" db="EMBL/GenBank/DDBJ databases">
        <title>Lactobacillus nurukis nov., sp. nov., isolated from nuruk.</title>
        <authorList>
            <person name="Kim S.-J."/>
        </authorList>
    </citation>
    <scope>NUCLEOTIDE SEQUENCE [LARGE SCALE GENOMIC DNA]</scope>
    <source>
        <strain evidence="15 16">SYF10-1a</strain>
    </source>
</reference>
<dbReference type="PANTHER" id="PTHR32309">
    <property type="entry name" value="TYROSINE-PROTEIN KINASE"/>
    <property type="match status" value="1"/>
</dbReference>
<feature type="transmembrane region" description="Helical" evidence="12">
    <location>
        <begin position="52"/>
        <end position="73"/>
    </location>
</feature>
<evidence type="ECO:0000313" key="15">
    <source>
        <dbReference type="EMBL" id="PMD73170.1"/>
    </source>
</evidence>
<organism evidence="15 16">
    <name type="scientific">Companilactobacillus nuruki</name>
    <dbReference type="NCBI Taxonomy" id="1993540"/>
    <lineage>
        <taxon>Bacteria</taxon>
        <taxon>Bacillati</taxon>
        <taxon>Bacillota</taxon>
        <taxon>Bacilli</taxon>
        <taxon>Lactobacillales</taxon>
        <taxon>Lactobacillaceae</taxon>
        <taxon>Companilactobacillus</taxon>
    </lineage>
</organism>
<dbReference type="GO" id="GO:0005886">
    <property type="term" value="C:plasma membrane"/>
    <property type="evidence" value="ECO:0007669"/>
    <property type="project" value="UniProtKB-SubCell"/>
</dbReference>
<comment type="caution">
    <text evidence="15">The sequence shown here is derived from an EMBL/GenBank/DDBJ whole genome shotgun (WGS) entry which is preliminary data.</text>
</comment>
<gene>
    <name evidence="15" type="ORF">CBP76_02310</name>
</gene>
<name>A0A2N7AWR2_9LACO</name>
<keyword evidence="16" id="KW-1185">Reference proteome</keyword>
<protein>
    <recommendedName>
        <fullName evidence="4">Capsular polysaccharide biosynthesis protein CpsC</fullName>
    </recommendedName>
</protein>
<dbReference type="GO" id="GO:0004713">
    <property type="term" value="F:protein tyrosine kinase activity"/>
    <property type="evidence" value="ECO:0007669"/>
    <property type="project" value="TreeGrafter"/>
</dbReference>
<keyword evidence="8 12" id="KW-1133">Transmembrane helix</keyword>
<sequence length="283" mass="31323">MFKHVLLFAVLQRKNIFCRKKWLEEETVKSEKTTNTISILEALDVFRKHIKMVIVTTLISVFMTGFVTFLVIVPKYESTTDILINRKLSDDLQTAQFQQVQANVQLISTYKDIITSPTVLDVVAQDMNKYPGYPGSESELRKAISITSQQNSQVFSVTAKSTNAKTAAAIANETASVFKQKIGKIMSINNVSIVSTATPSQIPYSPHKWLNLLGGLIVGLILGMGLALIREATDKTVLNESFLTDTMGWLNLGQVDEINKPRPVHDVSASMASGAILKDRSDK</sequence>
<evidence type="ECO:0000313" key="16">
    <source>
        <dbReference type="Proteomes" id="UP000235649"/>
    </source>
</evidence>
<dbReference type="Pfam" id="PF13807">
    <property type="entry name" value="GNVR"/>
    <property type="match status" value="1"/>
</dbReference>
<dbReference type="Pfam" id="PF02706">
    <property type="entry name" value="Wzz"/>
    <property type="match status" value="1"/>
</dbReference>
<keyword evidence="10" id="KW-0270">Exopolysaccharide synthesis</keyword>
<comment type="function">
    <text evidence="11">Required for CpsD phosphorylation. Involved in the regulation of capsular polysaccharide biosynthesis. May be part of a complex that directs the coordinated polymerization and export to the cell surface of the capsular polysaccharide.</text>
</comment>
<evidence type="ECO:0000259" key="14">
    <source>
        <dbReference type="Pfam" id="PF13807"/>
    </source>
</evidence>
<evidence type="ECO:0000256" key="3">
    <source>
        <dbReference type="ARBA" id="ARBA00006683"/>
    </source>
</evidence>
<feature type="domain" description="Polysaccharide chain length determinant N-terminal" evidence="13">
    <location>
        <begin position="35"/>
        <end position="126"/>
    </location>
</feature>
<evidence type="ECO:0000256" key="10">
    <source>
        <dbReference type="ARBA" id="ARBA00023169"/>
    </source>
</evidence>
<dbReference type="Proteomes" id="UP000235649">
    <property type="component" value="Unassembled WGS sequence"/>
</dbReference>
<keyword evidence="5" id="KW-1003">Cell membrane</keyword>
<keyword evidence="9 12" id="KW-0472">Membrane</keyword>
<feature type="domain" description="Tyrosine-protein kinase G-rich" evidence="14">
    <location>
        <begin position="179"/>
        <end position="232"/>
    </location>
</feature>
<evidence type="ECO:0000256" key="6">
    <source>
        <dbReference type="ARBA" id="ARBA00022692"/>
    </source>
</evidence>
<keyword evidence="6 12" id="KW-0812">Transmembrane</keyword>
<dbReference type="InterPro" id="IPR032807">
    <property type="entry name" value="GNVR"/>
</dbReference>
<evidence type="ECO:0000256" key="1">
    <source>
        <dbReference type="ARBA" id="ARBA00004651"/>
    </source>
</evidence>
<dbReference type="PANTHER" id="PTHR32309:SF13">
    <property type="entry name" value="FERRIC ENTEROBACTIN TRANSPORT PROTEIN FEPE"/>
    <property type="match status" value="1"/>
</dbReference>
<dbReference type="AlphaFoldDB" id="A0A2N7AWR2"/>
<dbReference type="EMBL" id="NIPR01000005">
    <property type="protein sequence ID" value="PMD73170.1"/>
    <property type="molecule type" value="Genomic_DNA"/>
</dbReference>
<evidence type="ECO:0000256" key="2">
    <source>
        <dbReference type="ARBA" id="ARBA00005132"/>
    </source>
</evidence>
<comment type="similarity">
    <text evidence="3">Belongs to the CpsC/CapA family.</text>
</comment>
<dbReference type="InterPro" id="IPR050445">
    <property type="entry name" value="Bact_polysacc_biosynth/exp"/>
</dbReference>
<evidence type="ECO:0000256" key="12">
    <source>
        <dbReference type="SAM" id="Phobius"/>
    </source>
</evidence>
<proteinExistence type="inferred from homology"/>
<comment type="subcellular location">
    <subcellularLocation>
        <location evidence="1">Cell membrane</location>
        <topology evidence="1">Multi-pass membrane protein</topology>
    </subcellularLocation>
</comment>
<dbReference type="InterPro" id="IPR003856">
    <property type="entry name" value="LPS_length_determ_N"/>
</dbReference>
<evidence type="ECO:0000256" key="9">
    <source>
        <dbReference type="ARBA" id="ARBA00023136"/>
    </source>
</evidence>
<evidence type="ECO:0000256" key="8">
    <source>
        <dbReference type="ARBA" id="ARBA00022989"/>
    </source>
</evidence>
<feature type="transmembrane region" description="Helical" evidence="12">
    <location>
        <begin position="209"/>
        <end position="229"/>
    </location>
</feature>
<evidence type="ECO:0000259" key="13">
    <source>
        <dbReference type="Pfam" id="PF02706"/>
    </source>
</evidence>
<evidence type="ECO:0000256" key="7">
    <source>
        <dbReference type="ARBA" id="ARBA00022903"/>
    </source>
</evidence>